<keyword evidence="2" id="KW-1185">Reference proteome</keyword>
<comment type="caution">
    <text evidence="1">The sequence shown here is derived from an EMBL/GenBank/DDBJ whole genome shotgun (WGS) entry which is preliminary data.</text>
</comment>
<sequence length="382" mass="42518">MRFSHIATTAIIAASKLSQARVVPFSFKRDDDYTNEVVIMVDCDRMQDGSDTLYGTKSQMWWWSDYDSVFTKNEAVTYETAYVYAPGQNNPTYVNWTAGTTENPITADLNGEKFQLYKQAETGDDNTHVTGTGEYRGNDFTCYNSPIITFHEPVLDGIEYVCHNKYLCTRSSREITRTEIEISKGTYDVVVDGRYPMENPGIIAGYTMDEVNELSRAWAEKMYQILIEAESSGTDSNEPYPMGDSDYNMFFNIERTEKEGDAHWDANRVTDIANALGSQIPPVLVDGSHTDCYYNPKSAICSWVLPFPHQIIVKFEVASQNDPRWIVQDTFTITVQPKDGGSCSETNAIATAIAGAFAAFVGYSVPAFGAAISTFIAGAVCI</sequence>
<organism evidence="1 2">
    <name type="scientific">Dactylonectria estremocensis</name>
    <dbReference type="NCBI Taxonomy" id="1079267"/>
    <lineage>
        <taxon>Eukaryota</taxon>
        <taxon>Fungi</taxon>
        <taxon>Dikarya</taxon>
        <taxon>Ascomycota</taxon>
        <taxon>Pezizomycotina</taxon>
        <taxon>Sordariomycetes</taxon>
        <taxon>Hypocreomycetidae</taxon>
        <taxon>Hypocreales</taxon>
        <taxon>Nectriaceae</taxon>
        <taxon>Dactylonectria</taxon>
    </lineage>
</organism>
<dbReference type="EMBL" id="JAGMUU010000043">
    <property type="protein sequence ID" value="KAH7114138.1"/>
    <property type="molecule type" value="Genomic_DNA"/>
</dbReference>
<accession>A0A9P9IAF9</accession>
<name>A0A9P9IAF9_9HYPO</name>
<reference evidence="1" key="1">
    <citation type="journal article" date="2021" name="Nat. Commun.">
        <title>Genetic determinants of endophytism in the Arabidopsis root mycobiome.</title>
        <authorList>
            <person name="Mesny F."/>
            <person name="Miyauchi S."/>
            <person name="Thiergart T."/>
            <person name="Pickel B."/>
            <person name="Atanasova L."/>
            <person name="Karlsson M."/>
            <person name="Huettel B."/>
            <person name="Barry K.W."/>
            <person name="Haridas S."/>
            <person name="Chen C."/>
            <person name="Bauer D."/>
            <person name="Andreopoulos W."/>
            <person name="Pangilinan J."/>
            <person name="LaButti K."/>
            <person name="Riley R."/>
            <person name="Lipzen A."/>
            <person name="Clum A."/>
            <person name="Drula E."/>
            <person name="Henrissat B."/>
            <person name="Kohler A."/>
            <person name="Grigoriev I.V."/>
            <person name="Martin F.M."/>
            <person name="Hacquard S."/>
        </authorList>
    </citation>
    <scope>NUCLEOTIDE SEQUENCE</scope>
    <source>
        <strain evidence="1">MPI-CAGE-AT-0021</strain>
    </source>
</reference>
<evidence type="ECO:0000313" key="1">
    <source>
        <dbReference type="EMBL" id="KAH7114138.1"/>
    </source>
</evidence>
<dbReference type="Proteomes" id="UP000717696">
    <property type="component" value="Unassembled WGS sequence"/>
</dbReference>
<evidence type="ECO:0000313" key="2">
    <source>
        <dbReference type="Proteomes" id="UP000717696"/>
    </source>
</evidence>
<dbReference type="AlphaFoldDB" id="A0A9P9IAF9"/>
<dbReference type="OrthoDB" id="5021616at2759"/>
<proteinExistence type="predicted"/>
<gene>
    <name evidence="1" type="ORF">B0J13DRAFT_656413</name>
</gene>
<protein>
    <submittedName>
        <fullName evidence="1">Uncharacterized protein</fullName>
    </submittedName>
</protein>